<reference evidence="2" key="1">
    <citation type="journal article" date="2019" name="Int. J. Syst. Evol. Microbiol.">
        <title>The Global Catalogue of Microorganisms (GCM) 10K type strain sequencing project: providing services to taxonomists for standard genome sequencing and annotation.</title>
        <authorList>
            <consortium name="The Broad Institute Genomics Platform"/>
            <consortium name="The Broad Institute Genome Sequencing Center for Infectious Disease"/>
            <person name="Wu L."/>
            <person name="Ma J."/>
        </authorList>
    </citation>
    <scope>NUCLEOTIDE SEQUENCE [LARGE SCALE GENOMIC DNA]</scope>
    <source>
        <strain evidence="2">JCM 6305</strain>
    </source>
</reference>
<protein>
    <recommendedName>
        <fullName evidence="3">Hemerythrin-like domain-containing protein</fullName>
    </recommendedName>
</protein>
<dbReference type="Gene3D" id="1.20.120.520">
    <property type="entry name" value="nmb1532 protein domain like"/>
    <property type="match status" value="1"/>
</dbReference>
<evidence type="ECO:0000313" key="2">
    <source>
        <dbReference type="Proteomes" id="UP001501638"/>
    </source>
</evidence>
<name>A0ABP5WSH5_9ACTN</name>
<comment type="caution">
    <text evidence="1">The sequence shown here is derived from an EMBL/GenBank/DDBJ whole genome shotgun (WGS) entry which is preliminary data.</text>
</comment>
<evidence type="ECO:0008006" key="3">
    <source>
        <dbReference type="Google" id="ProtNLM"/>
    </source>
</evidence>
<dbReference type="Proteomes" id="UP001501638">
    <property type="component" value="Unassembled WGS sequence"/>
</dbReference>
<gene>
    <name evidence="1" type="ORF">GCM10010405_13820</name>
</gene>
<evidence type="ECO:0000313" key="1">
    <source>
        <dbReference type="EMBL" id="GAA2432134.1"/>
    </source>
</evidence>
<proteinExistence type="predicted"/>
<accession>A0ABP5WSH5</accession>
<organism evidence="1 2">
    <name type="scientific">Streptomyces macrosporus</name>
    <dbReference type="NCBI Taxonomy" id="44032"/>
    <lineage>
        <taxon>Bacteria</taxon>
        <taxon>Bacillati</taxon>
        <taxon>Actinomycetota</taxon>
        <taxon>Actinomycetes</taxon>
        <taxon>Kitasatosporales</taxon>
        <taxon>Streptomycetaceae</taxon>
        <taxon>Streptomyces</taxon>
    </lineage>
</organism>
<sequence length="96" mass="10622">MFSQLLRERPDLTATVANLVQDHEMIASIVSRVGELADKAAESRGPTLEAIGRELDGLMAIMESHFNYEERTISEALDDGVPDTDWPSRVFGFGRA</sequence>
<keyword evidence="2" id="KW-1185">Reference proteome</keyword>
<dbReference type="EMBL" id="BAAASZ010000011">
    <property type="protein sequence ID" value="GAA2432134.1"/>
    <property type="molecule type" value="Genomic_DNA"/>
</dbReference>